<dbReference type="OrthoDB" id="448312at2"/>
<evidence type="ECO:0008006" key="3">
    <source>
        <dbReference type="Google" id="ProtNLM"/>
    </source>
</evidence>
<dbReference type="KEGG" id="cyu:UCYN_09520"/>
<keyword evidence="2" id="KW-1185">Reference proteome</keyword>
<dbReference type="Proteomes" id="UP000001405">
    <property type="component" value="Chromosome"/>
</dbReference>
<name>D3EQ82_ATETH</name>
<dbReference type="RefSeq" id="WP_012954319.1">
    <property type="nucleotide sequence ID" value="NC_013771.1"/>
</dbReference>
<proteinExistence type="predicted"/>
<sequence length="216" mass="24753">MNVHKAELPLWVQDRNTVINDSEGVSWRSGEKPDYSYTDQFLKKESQYNHSPESLEAITQNLVRTFEMEASHKEDVNQWLSIVIDKFQMSSNGGPAYTAQDVAEQGTYNLFIDKSERYDPSDLNSSVELFHKAFKNGFLWEVTEVLSGPPSIAFKWRHWGEFNGAYKDYQPTGKIIEVVGMSIAKVTEDLKIISVEHYFDNDSFLNNLTTGCPLHK</sequence>
<organism evidence="2">
    <name type="scientific">Atelocyanobacterium thalassa (isolate ALOHA)</name>
    <dbReference type="NCBI Taxonomy" id="1453429"/>
    <lineage>
        <taxon>Bacteria</taxon>
        <taxon>Bacillati</taxon>
        <taxon>Cyanobacteriota</taxon>
        <taxon>Cyanophyceae</taxon>
        <taxon>Oscillatoriophycideae</taxon>
        <taxon>Chroococcales</taxon>
        <taxon>Aphanothecaceae</taxon>
        <taxon>Candidatus Atelocyanobacterium</taxon>
        <taxon>Candidatus Atelocyanobacterium thalassae</taxon>
    </lineage>
</organism>
<dbReference type="PANTHER" id="PTHR31723:SF10">
    <property type="entry name" value="PATHOGEN-RELATED PROTEIN"/>
    <property type="match status" value="1"/>
</dbReference>
<dbReference type="AlphaFoldDB" id="D3EQ82"/>
<dbReference type="STRING" id="1453429.UCYN_09520"/>
<reference evidence="1 2" key="1">
    <citation type="journal article" date="2010" name="Nature">
        <title>Metabolic streamlining in an open-ocean nitrogen-fixing cyanobacterium.</title>
        <authorList>
            <person name="Tripp H.J."/>
            <person name="Bench S.R."/>
            <person name="Turk K.A."/>
            <person name="Foster R.A."/>
            <person name="Desany B.A."/>
            <person name="Niazi F."/>
            <person name="Affourtit J.P."/>
            <person name="Zehr J.P."/>
        </authorList>
    </citation>
    <scope>NUCLEOTIDE SEQUENCE [LARGE SCALE GENOMIC DNA]</scope>
    <source>
        <strain evidence="2">ALOHA</strain>
    </source>
</reference>
<accession>D3EQ82</accession>
<dbReference type="SUPFAM" id="SSF54427">
    <property type="entry name" value="NTF2-like"/>
    <property type="match status" value="1"/>
</dbReference>
<dbReference type="InterPro" id="IPR053218">
    <property type="entry name" value="Pathogen-related_defense"/>
</dbReference>
<evidence type="ECO:0000313" key="2">
    <source>
        <dbReference type="Proteomes" id="UP000001405"/>
    </source>
</evidence>
<gene>
    <name evidence="1" type="ordered locus">UCYN_09520</name>
</gene>
<evidence type="ECO:0000313" key="1">
    <source>
        <dbReference type="EMBL" id="ADB95632.1"/>
    </source>
</evidence>
<dbReference type="PANTHER" id="PTHR31723">
    <property type="entry name" value="PATHOGENESIS-RELATED FAMILY PROTEIN"/>
    <property type="match status" value="1"/>
</dbReference>
<dbReference type="Gene3D" id="3.10.450.50">
    <property type="match status" value="1"/>
</dbReference>
<protein>
    <recommendedName>
        <fullName evidence="3">SnoaL-like polyketide cyclase</fullName>
    </recommendedName>
</protein>
<dbReference type="EMBL" id="CP001842">
    <property type="protein sequence ID" value="ADB95632.1"/>
    <property type="molecule type" value="Genomic_DNA"/>
</dbReference>
<dbReference type="InterPro" id="IPR032710">
    <property type="entry name" value="NTF2-like_dom_sf"/>
</dbReference>
<dbReference type="HOGENOM" id="CLU_066755_0_0_3"/>
<dbReference type="PATRIC" id="fig|713887.8.peg.887"/>